<sequence length="139" mass="15659">MDKTAKKEEASIAHEKSGILKEAGLFNVYPIFALEWDRLQGEYATYVGNTPLLIKEATKAFFIHKFSDKIVDVDFKNKPSVIEHGLLNMIELFIYKLLEIIGVGANVEIIPNLVTSDRIVYICGEEIPGFKTIAILEEN</sequence>
<proteinExistence type="predicted"/>
<dbReference type="Proteomes" id="UP000887540">
    <property type="component" value="Unplaced"/>
</dbReference>
<name>A0A914C4W7_9BILA</name>
<reference evidence="2" key="1">
    <citation type="submission" date="2022-11" db="UniProtKB">
        <authorList>
            <consortium name="WormBaseParasite"/>
        </authorList>
    </citation>
    <scope>IDENTIFICATION</scope>
</reference>
<organism evidence="1 2">
    <name type="scientific">Acrobeloides nanus</name>
    <dbReference type="NCBI Taxonomy" id="290746"/>
    <lineage>
        <taxon>Eukaryota</taxon>
        <taxon>Metazoa</taxon>
        <taxon>Ecdysozoa</taxon>
        <taxon>Nematoda</taxon>
        <taxon>Chromadorea</taxon>
        <taxon>Rhabditida</taxon>
        <taxon>Tylenchina</taxon>
        <taxon>Cephalobomorpha</taxon>
        <taxon>Cephaloboidea</taxon>
        <taxon>Cephalobidae</taxon>
        <taxon>Acrobeloides</taxon>
    </lineage>
</organism>
<evidence type="ECO:0000313" key="1">
    <source>
        <dbReference type="Proteomes" id="UP000887540"/>
    </source>
</evidence>
<evidence type="ECO:0000313" key="2">
    <source>
        <dbReference type="WBParaSite" id="ACRNAN_Path_298.g1122.t1"/>
    </source>
</evidence>
<keyword evidence="1" id="KW-1185">Reference proteome</keyword>
<dbReference type="AlphaFoldDB" id="A0A914C4W7"/>
<dbReference type="WBParaSite" id="ACRNAN_Path_298.g1122.t1">
    <property type="protein sequence ID" value="ACRNAN_Path_298.g1122.t1"/>
    <property type="gene ID" value="ACRNAN_Path_298.g1122"/>
</dbReference>
<accession>A0A914C4W7</accession>
<protein>
    <submittedName>
        <fullName evidence="2">Uncharacterized protein</fullName>
    </submittedName>
</protein>